<dbReference type="EMBL" id="CP090895">
    <property type="protein sequence ID" value="ULT87706.1"/>
    <property type="molecule type" value="Genomic_DNA"/>
</dbReference>
<proteinExistence type="predicted"/>
<dbReference type="AlphaFoldDB" id="A0AAE9A1J3"/>
<dbReference type="Proteomes" id="UP000827892">
    <property type="component" value="Chromosome V"/>
</dbReference>
<evidence type="ECO:0000313" key="1">
    <source>
        <dbReference type="EMBL" id="ULT87706.1"/>
    </source>
</evidence>
<organism evidence="1 2">
    <name type="scientific">Caenorhabditis briggsae</name>
    <dbReference type="NCBI Taxonomy" id="6238"/>
    <lineage>
        <taxon>Eukaryota</taxon>
        <taxon>Metazoa</taxon>
        <taxon>Ecdysozoa</taxon>
        <taxon>Nematoda</taxon>
        <taxon>Chromadorea</taxon>
        <taxon>Rhabditida</taxon>
        <taxon>Rhabditina</taxon>
        <taxon>Rhabditomorpha</taxon>
        <taxon>Rhabditoidea</taxon>
        <taxon>Rhabditidae</taxon>
        <taxon>Peloderinae</taxon>
        <taxon>Caenorhabditis</taxon>
    </lineage>
</organism>
<protein>
    <submittedName>
        <fullName evidence="1">Uncharacterized protein</fullName>
    </submittedName>
</protein>
<accession>A0AAE9A1J3</accession>
<reference evidence="1 2" key="1">
    <citation type="submission" date="2022-02" db="EMBL/GenBank/DDBJ databases">
        <title>Chromosome-level reference genomes for two strains of Caenorhabditis briggsae: an improved platform for comparative genomics.</title>
        <authorList>
            <person name="Stevens L."/>
            <person name="Andersen E.C."/>
        </authorList>
    </citation>
    <scope>NUCLEOTIDE SEQUENCE [LARGE SCALE GENOMIC DNA]</scope>
    <source>
        <strain evidence="1">QX1410_ONT</strain>
        <tissue evidence="1">Whole-organism</tissue>
    </source>
</reference>
<gene>
    <name evidence="1" type="ORF">L3Y34_007107</name>
</gene>
<sequence>MFTGGKGVNSDRVPKSLKSISQTTCLLETLMIMMETSDSLKEILRRRNSREEAKGIINCAIARAIDEATSHQGPSGSASSR</sequence>
<name>A0AAE9A1J3_CAEBR</name>
<evidence type="ECO:0000313" key="2">
    <source>
        <dbReference type="Proteomes" id="UP000827892"/>
    </source>
</evidence>